<organism evidence="3 4">
    <name type="scientific">Nitrosococcus watsoni (strain C-113)</name>
    <dbReference type="NCBI Taxonomy" id="105559"/>
    <lineage>
        <taxon>Bacteria</taxon>
        <taxon>Pseudomonadati</taxon>
        <taxon>Pseudomonadota</taxon>
        <taxon>Gammaproteobacteria</taxon>
        <taxon>Chromatiales</taxon>
        <taxon>Chromatiaceae</taxon>
        <taxon>Nitrosococcus</taxon>
    </lineage>
</organism>
<dbReference type="GO" id="GO:0015927">
    <property type="term" value="F:trehalase activity"/>
    <property type="evidence" value="ECO:0007669"/>
    <property type="project" value="TreeGrafter"/>
</dbReference>
<dbReference type="InterPro" id="IPR012341">
    <property type="entry name" value="6hp_glycosidase-like_sf"/>
</dbReference>
<reference evidence="3 4" key="1">
    <citation type="submission" date="2010-06" db="EMBL/GenBank/DDBJ databases">
        <title>Complete sequence of chromosome of Nitrosococcus watsoni C-113.</title>
        <authorList>
            <consortium name="US DOE Joint Genome Institute"/>
            <person name="Lucas S."/>
            <person name="Copeland A."/>
            <person name="Lapidus A."/>
            <person name="Cheng J.-F."/>
            <person name="Bruce D."/>
            <person name="Goodwin L."/>
            <person name="Pitluck S."/>
            <person name="Malfatti S.A."/>
            <person name="Chain P.S.G."/>
            <person name="Land M."/>
            <person name="Hauser L."/>
            <person name="Kyrpides N."/>
            <person name="Ivanova N."/>
            <person name="Cambell M.A."/>
            <person name="Heidelberg J.F."/>
            <person name="Klotz M.G."/>
            <person name="Woyke T."/>
        </authorList>
    </citation>
    <scope>NUCLEOTIDE SEQUENCE [LARGE SCALE GENOMIC DNA]</scope>
    <source>
        <strain evidence="3 4">C-113</strain>
    </source>
</reference>
<proteinExistence type="predicted"/>
<dbReference type="eggNOG" id="COG3387">
    <property type="taxonomic scope" value="Bacteria"/>
</dbReference>
<dbReference type="InterPro" id="IPR045582">
    <property type="entry name" value="Trehalase-like_N"/>
</dbReference>
<keyword evidence="3" id="KW-0378">Hydrolase</keyword>
<sequence>MDLYTASKGLASPFVFTQAEEKLPIGAHGLIGDGFTCALVRADGAIDWLCLPRFDSPSVFAALLDPKQGGITALTPAHRPFKSLQGYDSGTNVLKTLFLVEGKGVVQLTDFMPWTNDPRLSTHEIHRRIQCIEGSVELMATFDPRFDYGEYTPSMQREAHGIIARGKGGQTLVAVLGGNSVQWEPRARRGVQAPMRLNQGEQRWMILSWNAPRSEPIMAYRPAELLRATRHRWREWSQRLQYDGPWRSHVLRSALLLKLLMFAPTGVMVAAPTTSLPEWISGRRNWDYRYTWTRDSAMAIHAANLIGYRAEARDFFHFVRDILEHTETLEVMYQVDGQPVPEERILSHLSGYHGSKPVRIGNGARTQIQLDTAGALVNAAFTHEQCNGLITLRAWRRIATIIEQVRSRWQQSDHGIWERRDSKHHHVHSKLMSWLALERGSRLAYLFGATEKQVCWAAAARQVRRDLWARGLDARQKHFVMAYGLEEPDAALLLLPLHGFVKPQDPHMLATIDWLRSELGYGPFLYRYQNFDGVGGKEGAFILCGFWLAELLAMAGRIEEAQRVFMAHIEASNHLGLLAEEIVPETGELLGNFPQAFSYLGLINAAVRIDLALRLRDEGSRKIPRFLLETLQHEEEEEVYKNI</sequence>
<dbReference type="PANTHER" id="PTHR31616:SF10">
    <property type="entry name" value="TREHALASE"/>
    <property type="match status" value="1"/>
</dbReference>
<feature type="domain" description="GH15-like" evidence="1">
    <location>
        <begin position="247"/>
        <end position="606"/>
    </location>
</feature>
<dbReference type="Pfam" id="PF19291">
    <property type="entry name" value="TREH_N"/>
    <property type="match status" value="1"/>
</dbReference>
<dbReference type="CAZy" id="GH15">
    <property type="family name" value="Glycoside Hydrolase Family 15"/>
</dbReference>
<dbReference type="STRING" id="105559.Nwat_1982"/>
<protein>
    <submittedName>
        <fullName evidence="3">Glycoside hydrolase 15-related protein</fullName>
    </submittedName>
</protein>
<dbReference type="OrthoDB" id="3902805at2"/>
<dbReference type="Pfam" id="PF00723">
    <property type="entry name" value="Glyco_hydro_15"/>
    <property type="match status" value="1"/>
</dbReference>
<dbReference type="Proteomes" id="UP000000393">
    <property type="component" value="Chromosome"/>
</dbReference>
<evidence type="ECO:0000313" key="4">
    <source>
        <dbReference type="Proteomes" id="UP000000393"/>
    </source>
</evidence>
<dbReference type="GO" id="GO:0005993">
    <property type="term" value="P:trehalose catabolic process"/>
    <property type="evidence" value="ECO:0007669"/>
    <property type="project" value="TreeGrafter"/>
</dbReference>
<evidence type="ECO:0000259" key="2">
    <source>
        <dbReference type="Pfam" id="PF19291"/>
    </source>
</evidence>
<dbReference type="SUPFAM" id="SSF48208">
    <property type="entry name" value="Six-hairpin glycosidases"/>
    <property type="match status" value="1"/>
</dbReference>
<dbReference type="Gene3D" id="1.50.10.10">
    <property type="match status" value="1"/>
</dbReference>
<dbReference type="InterPro" id="IPR008928">
    <property type="entry name" value="6-hairpin_glycosidase_sf"/>
</dbReference>
<dbReference type="AlphaFoldDB" id="D8K7E0"/>
<dbReference type="HOGENOM" id="CLU_010399_2_0_6"/>
<dbReference type="RefSeq" id="WP_013220908.1">
    <property type="nucleotide sequence ID" value="NC_014315.1"/>
</dbReference>
<feature type="domain" description="Trehalase-like N-terminal" evidence="2">
    <location>
        <begin position="20"/>
        <end position="184"/>
    </location>
</feature>
<evidence type="ECO:0000313" key="3">
    <source>
        <dbReference type="EMBL" id="ADJ28817.1"/>
    </source>
</evidence>
<dbReference type="InterPro" id="IPR011613">
    <property type="entry name" value="GH15-like"/>
</dbReference>
<dbReference type="KEGG" id="nwa:Nwat_1982"/>
<dbReference type="EMBL" id="CP002086">
    <property type="protein sequence ID" value="ADJ28817.1"/>
    <property type="molecule type" value="Genomic_DNA"/>
</dbReference>
<keyword evidence="4" id="KW-1185">Reference proteome</keyword>
<name>D8K7E0_NITWC</name>
<gene>
    <name evidence="3" type="ordered locus">Nwat_1982</name>
</gene>
<evidence type="ECO:0000259" key="1">
    <source>
        <dbReference type="Pfam" id="PF00723"/>
    </source>
</evidence>
<accession>D8K7E0</accession>
<dbReference type="PANTHER" id="PTHR31616">
    <property type="entry name" value="TREHALASE"/>
    <property type="match status" value="1"/>
</dbReference>